<dbReference type="RefSeq" id="WP_378295349.1">
    <property type="nucleotide sequence ID" value="NZ_JBHULE010000035.1"/>
</dbReference>
<dbReference type="EMBL" id="JBHULE010000035">
    <property type="protein sequence ID" value="MFD2565540.1"/>
    <property type="molecule type" value="Genomic_DNA"/>
</dbReference>
<proteinExistence type="predicted"/>
<accession>A0ABW5LLH2</accession>
<sequence>MKKLSIWCVMIFTLLVGFTSCDENEEFETCPDITINIDNVPGSTVYRFVAQLDGIEDVRFTWSIDGEEIDTGNLNDIASQIFDYQFEEGTHTICVKVASDTCPLEVCKEIEVDRDETDPCPDLFFEARQYERPNKYKFIADFPGIEETRYEWFINGEVVENDNQNDDNYLFWEFAEPGRYEVCIKSESEECPNGASYCKVIEVEEVAERCPEVSFVKEMEPGTVGVYVFEAQIEEIDPVTEIHWYINGDRVENQTDAQDGARVLTYQFESGVYEVCLKVFTEDCTEGAIYCKEIRVGEDACPDLFFIAEQDGNNPAYYFQVEFEGADQVEWLGWTINGEFVEDSNNGDNNRFYYQFEPGRYEVCLVTETPECPAGTSYCKIIEIPETNACPELFFEAEQDGDNPAYYFYPNAFDGIDNVTLEWSVNGDYVGTSSGHNDPFYFQFNPGRYEVCLSVETPDCPEGVTFCKVIEIDEPVSNCPNLYFQIEQEGDTPGYNFWAEFEGMSDISYEWTINGDVVDSEMMNSSDRDDYLYYQFGAGTYEICIMAETPDCPNGVIFCKTLVIE</sequence>
<keyword evidence="3" id="KW-1185">Reference proteome</keyword>
<gene>
    <name evidence="2" type="ORF">ACFSR1_22890</name>
</gene>
<organism evidence="2 3">
    <name type="scientific">Aquimarina rubra</name>
    <dbReference type="NCBI Taxonomy" id="1920033"/>
    <lineage>
        <taxon>Bacteria</taxon>
        <taxon>Pseudomonadati</taxon>
        <taxon>Bacteroidota</taxon>
        <taxon>Flavobacteriia</taxon>
        <taxon>Flavobacteriales</taxon>
        <taxon>Flavobacteriaceae</taxon>
        <taxon>Aquimarina</taxon>
    </lineage>
</organism>
<keyword evidence="1" id="KW-0732">Signal</keyword>
<dbReference type="PROSITE" id="PS51257">
    <property type="entry name" value="PROKAR_LIPOPROTEIN"/>
    <property type="match status" value="1"/>
</dbReference>
<comment type="caution">
    <text evidence="2">The sequence shown here is derived from an EMBL/GenBank/DDBJ whole genome shotgun (WGS) entry which is preliminary data.</text>
</comment>
<protein>
    <recommendedName>
        <fullName evidence="4">PKD domain-containing protein</fullName>
    </recommendedName>
</protein>
<evidence type="ECO:0008006" key="4">
    <source>
        <dbReference type="Google" id="ProtNLM"/>
    </source>
</evidence>
<evidence type="ECO:0000313" key="3">
    <source>
        <dbReference type="Proteomes" id="UP001597319"/>
    </source>
</evidence>
<evidence type="ECO:0000256" key="1">
    <source>
        <dbReference type="SAM" id="SignalP"/>
    </source>
</evidence>
<name>A0ABW5LLH2_9FLAO</name>
<feature type="signal peptide" evidence="1">
    <location>
        <begin position="1"/>
        <end position="21"/>
    </location>
</feature>
<dbReference type="Proteomes" id="UP001597319">
    <property type="component" value="Unassembled WGS sequence"/>
</dbReference>
<evidence type="ECO:0000313" key="2">
    <source>
        <dbReference type="EMBL" id="MFD2565540.1"/>
    </source>
</evidence>
<feature type="chain" id="PRO_5046597966" description="PKD domain-containing protein" evidence="1">
    <location>
        <begin position="22"/>
        <end position="565"/>
    </location>
</feature>
<reference evidence="3" key="1">
    <citation type="journal article" date="2019" name="Int. J. Syst. Evol. Microbiol.">
        <title>The Global Catalogue of Microorganisms (GCM) 10K type strain sequencing project: providing services to taxonomists for standard genome sequencing and annotation.</title>
        <authorList>
            <consortium name="The Broad Institute Genomics Platform"/>
            <consortium name="The Broad Institute Genome Sequencing Center for Infectious Disease"/>
            <person name="Wu L."/>
            <person name="Ma J."/>
        </authorList>
    </citation>
    <scope>NUCLEOTIDE SEQUENCE [LARGE SCALE GENOMIC DNA]</scope>
    <source>
        <strain evidence="3">KCTC 52274</strain>
    </source>
</reference>